<evidence type="ECO:0000259" key="9">
    <source>
        <dbReference type="Pfam" id="PF00291"/>
    </source>
</evidence>
<evidence type="ECO:0000256" key="7">
    <source>
        <dbReference type="ARBA" id="ARBA00022898"/>
    </source>
</evidence>
<comment type="cofactor">
    <cofactor evidence="3">
        <name>Mn(2+)</name>
        <dbReference type="ChEBI" id="CHEBI:29035"/>
    </cofactor>
</comment>
<evidence type="ECO:0000256" key="3">
    <source>
        <dbReference type="ARBA" id="ARBA00001936"/>
    </source>
</evidence>
<accession>A0A923KQB1</accession>
<dbReference type="GO" id="GO:0030378">
    <property type="term" value="F:serine racemase activity"/>
    <property type="evidence" value="ECO:0007669"/>
    <property type="project" value="TreeGrafter"/>
</dbReference>
<dbReference type="PROSITE" id="PS00165">
    <property type="entry name" value="DEHYDRATASE_SER_THR"/>
    <property type="match status" value="1"/>
</dbReference>
<dbReference type="InterPro" id="IPR036052">
    <property type="entry name" value="TrpB-like_PALP_sf"/>
</dbReference>
<dbReference type="GO" id="GO:0003941">
    <property type="term" value="F:L-serine ammonia-lyase activity"/>
    <property type="evidence" value="ECO:0007669"/>
    <property type="project" value="TreeGrafter"/>
</dbReference>
<evidence type="ECO:0000256" key="8">
    <source>
        <dbReference type="ARBA" id="ARBA00023239"/>
    </source>
</evidence>
<name>A0A923KQB1_9BURK</name>
<dbReference type="PANTHER" id="PTHR43050">
    <property type="entry name" value="SERINE / THREONINE RACEMASE FAMILY MEMBER"/>
    <property type="match status" value="1"/>
</dbReference>
<dbReference type="InterPro" id="IPR001926">
    <property type="entry name" value="TrpB-like_PALP"/>
</dbReference>
<keyword evidence="6" id="KW-0460">Magnesium</keyword>
<sequence>MNNQTDVNFEHILDAVQSIKGHAHNTPVLTNSAADELTQAQLYFKCENLQRTGSFKFRGALHALRNLKRRTPEAHGVVTFSSGNHGQALAAAAKILGFRVTVVMPSDAPTFKIEATRAWGANVHLYDRKKEDRELLAQYYVDQQGMTLIPPFDSADVIAGQATVAVELFAEVGSLDVLFVPIGGGGLIGGISLAAHHLSPSCRVIGVEPVGSNDAQISLRTGILTRLDGSHTIADGARTLQLGKLNFELIQRHVDDIETVSDDELRQQMRFFVEQMKIWVEPTGCLAAAAAMRQRSDMHGKRVGVLLSGGNIDFPAAVAMTHS</sequence>
<dbReference type="Proteomes" id="UP000634011">
    <property type="component" value="Unassembled WGS sequence"/>
</dbReference>
<evidence type="ECO:0000256" key="6">
    <source>
        <dbReference type="ARBA" id="ARBA00022842"/>
    </source>
</evidence>
<protein>
    <submittedName>
        <fullName evidence="10">Pyridoxal-phosphate dependent enzyme</fullName>
    </submittedName>
</protein>
<evidence type="ECO:0000313" key="11">
    <source>
        <dbReference type="Proteomes" id="UP000634011"/>
    </source>
</evidence>
<keyword evidence="8" id="KW-0456">Lyase</keyword>
<dbReference type="InterPro" id="IPR000634">
    <property type="entry name" value="Ser/Thr_deHydtase_PyrdxlP-BS"/>
</dbReference>
<evidence type="ECO:0000256" key="4">
    <source>
        <dbReference type="ARBA" id="ARBA00001946"/>
    </source>
</evidence>
<dbReference type="RefSeq" id="WP_186912576.1">
    <property type="nucleotide sequence ID" value="NZ_JACOFV010000009.1"/>
</dbReference>
<dbReference type="SUPFAM" id="SSF53686">
    <property type="entry name" value="Tryptophan synthase beta subunit-like PLP-dependent enzymes"/>
    <property type="match status" value="1"/>
</dbReference>
<keyword evidence="7" id="KW-0663">Pyridoxal phosphate</keyword>
<feature type="domain" description="Tryptophan synthase beta chain-like PALP" evidence="9">
    <location>
        <begin position="20"/>
        <end position="309"/>
    </location>
</feature>
<reference evidence="10" key="1">
    <citation type="submission" date="2020-08" db="EMBL/GenBank/DDBJ databases">
        <title>Novel species isolated from subtropical streams in China.</title>
        <authorList>
            <person name="Lu H."/>
        </authorList>
    </citation>
    <scope>NUCLEOTIDE SEQUENCE</scope>
    <source>
        <strain evidence="10">KACC 12607</strain>
    </source>
</reference>
<comment type="cofactor">
    <cofactor evidence="1">
        <name>Ca(2+)</name>
        <dbReference type="ChEBI" id="CHEBI:29108"/>
    </cofactor>
</comment>
<dbReference type="GO" id="GO:0005524">
    <property type="term" value="F:ATP binding"/>
    <property type="evidence" value="ECO:0007669"/>
    <property type="project" value="TreeGrafter"/>
</dbReference>
<dbReference type="GO" id="GO:0000287">
    <property type="term" value="F:magnesium ion binding"/>
    <property type="evidence" value="ECO:0007669"/>
    <property type="project" value="TreeGrafter"/>
</dbReference>
<gene>
    <name evidence="10" type="ORF">H8K32_11160</name>
</gene>
<dbReference type="PANTHER" id="PTHR43050:SF1">
    <property type="entry name" value="SERINE RACEMASE"/>
    <property type="match status" value="1"/>
</dbReference>
<dbReference type="EMBL" id="JACOFV010000009">
    <property type="protein sequence ID" value="MBC3862661.1"/>
    <property type="molecule type" value="Genomic_DNA"/>
</dbReference>
<comment type="cofactor">
    <cofactor evidence="2">
        <name>pyridoxal 5'-phosphate</name>
        <dbReference type="ChEBI" id="CHEBI:597326"/>
    </cofactor>
</comment>
<dbReference type="FunFam" id="3.40.50.1100:FF:000007">
    <property type="entry name" value="L-threonine dehydratase catabolic TdcB"/>
    <property type="match status" value="1"/>
</dbReference>
<evidence type="ECO:0000256" key="1">
    <source>
        <dbReference type="ARBA" id="ARBA00001913"/>
    </source>
</evidence>
<dbReference type="GO" id="GO:0030170">
    <property type="term" value="F:pyridoxal phosphate binding"/>
    <property type="evidence" value="ECO:0007669"/>
    <property type="project" value="InterPro"/>
</dbReference>
<comment type="cofactor">
    <cofactor evidence="4">
        <name>Mg(2+)</name>
        <dbReference type="ChEBI" id="CHEBI:18420"/>
    </cofactor>
</comment>
<dbReference type="FunFam" id="3.40.50.1100:FF:000005">
    <property type="entry name" value="Threonine dehydratase catabolic"/>
    <property type="match status" value="1"/>
</dbReference>
<organism evidence="10 11">
    <name type="scientific">Undibacterium jejuense</name>
    <dbReference type="NCBI Taxonomy" id="1344949"/>
    <lineage>
        <taxon>Bacteria</taxon>
        <taxon>Pseudomonadati</taxon>
        <taxon>Pseudomonadota</taxon>
        <taxon>Betaproteobacteria</taxon>
        <taxon>Burkholderiales</taxon>
        <taxon>Oxalobacteraceae</taxon>
        <taxon>Undibacterium</taxon>
    </lineage>
</organism>
<dbReference type="GO" id="GO:0008721">
    <property type="term" value="F:D-serine ammonia-lyase activity"/>
    <property type="evidence" value="ECO:0007669"/>
    <property type="project" value="TreeGrafter"/>
</dbReference>
<dbReference type="GO" id="GO:0006520">
    <property type="term" value="P:amino acid metabolic process"/>
    <property type="evidence" value="ECO:0007669"/>
    <property type="project" value="InterPro"/>
</dbReference>
<evidence type="ECO:0000256" key="2">
    <source>
        <dbReference type="ARBA" id="ARBA00001933"/>
    </source>
</evidence>
<dbReference type="CDD" id="cd01562">
    <property type="entry name" value="Thr-dehyd"/>
    <property type="match status" value="1"/>
</dbReference>
<dbReference type="Pfam" id="PF00291">
    <property type="entry name" value="PALP"/>
    <property type="match status" value="1"/>
</dbReference>
<comment type="similarity">
    <text evidence="5">Belongs to the serine/threonine dehydratase family.</text>
</comment>
<keyword evidence="11" id="KW-1185">Reference proteome</keyword>
<dbReference type="AlphaFoldDB" id="A0A923KQB1"/>
<evidence type="ECO:0000256" key="5">
    <source>
        <dbReference type="ARBA" id="ARBA00010869"/>
    </source>
</evidence>
<proteinExistence type="inferred from homology"/>
<dbReference type="GO" id="GO:0018114">
    <property type="term" value="F:threonine racemase activity"/>
    <property type="evidence" value="ECO:0007669"/>
    <property type="project" value="TreeGrafter"/>
</dbReference>
<evidence type="ECO:0000313" key="10">
    <source>
        <dbReference type="EMBL" id="MBC3862661.1"/>
    </source>
</evidence>
<comment type="caution">
    <text evidence="10">The sequence shown here is derived from an EMBL/GenBank/DDBJ whole genome shotgun (WGS) entry which is preliminary data.</text>
</comment>
<dbReference type="Gene3D" id="3.40.50.1100">
    <property type="match status" value="2"/>
</dbReference>